<dbReference type="InterPro" id="IPR025159">
    <property type="entry name" value="AbiEi_N"/>
</dbReference>
<evidence type="ECO:0000259" key="1">
    <source>
        <dbReference type="Pfam" id="PF13338"/>
    </source>
</evidence>
<proteinExistence type="predicted"/>
<gene>
    <name evidence="2" type="ORF">D3227_34545</name>
</gene>
<name>A0A3A5K0T0_9HYPH</name>
<accession>A0A3A5K0T0</accession>
<organism evidence="2 3">
    <name type="scientific">Mesorhizobium waimense</name>
    <dbReference type="NCBI Taxonomy" id="1300307"/>
    <lineage>
        <taxon>Bacteria</taxon>
        <taxon>Pseudomonadati</taxon>
        <taxon>Pseudomonadota</taxon>
        <taxon>Alphaproteobacteria</taxon>
        <taxon>Hyphomicrobiales</taxon>
        <taxon>Phyllobacteriaceae</taxon>
        <taxon>Mesorhizobium</taxon>
    </lineage>
</organism>
<dbReference type="RefSeq" id="WP_120018608.1">
    <property type="nucleotide sequence ID" value="NZ_QZWZ01000053.1"/>
</dbReference>
<evidence type="ECO:0000313" key="3">
    <source>
        <dbReference type="Proteomes" id="UP000272706"/>
    </source>
</evidence>
<evidence type="ECO:0000313" key="2">
    <source>
        <dbReference type="EMBL" id="RJT28308.1"/>
    </source>
</evidence>
<comment type="caution">
    <text evidence="2">The sequence shown here is derived from an EMBL/GenBank/DDBJ whole genome shotgun (WGS) entry which is preliminary data.</text>
</comment>
<protein>
    <recommendedName>
        <fullName evidence="1">AbiEi antitoxin N-terminal domain-containing protein</fullName>
    </recommendedName>
</protein>
<dbReference type="AlphaFoldDB" id="A0A3A5K0T0"/>
<dbReference type="Proteomes" id="UP000272706">
    <property type="component" value="Unassembled WGS sequence"/>
</dbReference>
<dbReference type="OrthoDB" id="7477186at2"/>
<dbReference type="Pfam" id="PF13338">
    <property type="entry name" value="AbiEi_4"/>
    <property type="match status" value="1"/>
</dbReference>
<feature type="domain" description="AbiEi antitoxin N-terminal" evidence="1">
    <location>
        <begin position="25"/>
        <end position="70"/>
    </location>
</feature>
<reference evidence="2 3" key="1">
    <citation type="submission" date="2018-09" db="EMBL/GenBank/DDBJ databases">
        <title>Mesorhizobium carmichaelinearum sp. nov. isolated from Carmichaelinea spp. root nodules in New Zealand.</title>
        <authorList>
            <person name="De Meyer S.E."/>
        </authorList>
    </citation>
    <scope>NUCLEOTIDE SEQUENCE [LARGE SCALE GENOMIC DNA]</scope>
    <source>
        <strain evidence="2 3">ICMP19557</strain>
    </source>
</reference>
<keyword evidence="3" id="KW-1185">Reference proteome</keyword>
<sequence length="76" mass="8586">MRKRDRDRAEALRLSGGRPPSLRDRAVALAQERGEVRTRDLTDIGIPRCYLSRMCEEGLLVKVGHGWYCAAAWTAT</sequence>
<dbReference type="EMBL" id="QZWZ01000053">
    <property type="protein sequence ID" value="RJT28308.1"/>
    <property type="molecule type" value="Genomic_DNA"/>
</dbReference>